<feature type="transmembrane region" description="Helical" evidence="7">
    <location>
        <begin position="45"/>
        <end position="66"/>
    </location>
</feature>
<evidence type="ECO:0000313" key="11">
    <source>
        <dbReference type="Proteomes" id="UP000257109"/>
    </source>
</evidence>
<keyword evidence="4" id="KW-0255">Endonuclease</keyword>
<dbReference type="CDD" id="cd01647">
    <property type="entry name" value="RT_LTR"/>
    <property type="match status" value="1"/>
</dbReference>
<dbReference type="InterPro" id="IPR043502">
    <property type="entry name" value="DNA/RNA_pol_sf"/>
</dbReference>
<sequence length="378" mass="44456">MKKGRVKESLSLCPIPVIHVPKRYHQIHIRGGDEWKIAFKTKFGLYKLFLMLFGLSNVPSTFMMLMNHALCPLIGKCMVVYFDDILIYSICMNDHLVHVRCVVEILRKENFCANIDKWTFFNNEMVFFGFVVSSKGVKVDEEKLTPKIVSEVRSFHGLASFYRRFVKDFSTLAAPLNEMVKKSVSVKWEESQERAFQDLKDRLTHALILTLPNFFKSFELECDTSNLGIEKGDLIIYFSKKLKGFHLNYSTYDKELYTLVRALYLWQHYIFPKEFVIHSDHKSLKYLMGQGKLNKRHAKWVKFIEQFPYVIKHKQGKINIIVDALSRRYSLLHMMETKLLGFDGIKESYMHDDDFSHVFSLCEHSASSGFYRYDVFLF</sequence>
<dbReference type="OrthoDB" id="415724at2759"/>
<evidence type="ECO:0000256" key="6">
    <source>
        <dbReference type="ARBA" id="ARBA00022918"/>
    </source>
</evidence>
<dbReference type="InterPro" id="IPR041373">
    <property type="entry name" value="RT_RNaseH"/>
</dbReference>
<keyword evidence="7" id="KW-1133">Transmembrane helix</keyword>
<protein>
    <submittedName>
        <fullName evidence="10">Retrovirus-related Pol polyprotein from transposon 17.6</fullName>
    </submittedName>
</protein>
<dbReference type="GO" id="GO:0004519">
    <property type="term" value="F:endonuclease activity"/>
    <property type="evidence" value="ECO:0007669"/>
    <property type="project" value="UniProtKB-KW"/>
</dbReference>
<evidence type="ECO:0000313" key="10">
    <source>
        <dbReference type="EMBL" id="RDX79367.1"/>
    </source>
</evidence>
<gene>
    <name evidence="10" type="primary">pol</name>
    <name evidence="10" type="ORF">CR513_40221</name>
</gene>
<dbReference type="AlphaFoldDB" id="A0A371FM07"/>
<keyword evidence="1" id="KW-0808">Transferase</keyword>
<dbReference type="EMBL" id="QJKJ01008562">
    <property type="protein sequence ID" value="RDX79367.1"/>
    <property type="molecule type" value="Genomic_DNA"/>
</dbReference>
<dbReference type="GO" id="GO:0016787">
    <property type="term" value="F:hydrolase activity"/>
    <property type="evidence" value="ECO:0007669"/>
    <property type="project" value="UniProtKB-KW"/>
</dbReference>
<dbReference type="Gene3D" id="3.30.70.270">
    <property type="match status" value="2"/>
</dbReference>
<feature type="domain" description="Reverse transcriptase" evidence="8">
    <location>
        <begin position="22"/>
        <end position="131"/>
    </location>
</feature>
<evidence type="ECO:0000256" key="4">
    <source>
        <dbReference type="ARBA" id="ARBA00022759"/>
    </source>
</evidence>
<evidence type="ECO:0000259" key="9">
    <source>
        <dbReference type="Pfam" id="PF17917"/>
    </source>
</evidence>
<dbReference type="InterPro" id="IPR050951">
    <property type="entry name" value="Retrovirus_Pol_polyprotein"/>
</dbReference>
<organism evidence="10 11">
    <name type="scientific">Mucuna pruriens</name>
    <name type="common">Velvet bean</name>
    <name type="synonym">Dolichos pruriens</name>
    <dbReference type="NCBI Taxonomy" id="157652"/>
    <lineage>
        <taxon>Eukaryota</taxon>
        <taxon>Viridiplantae</taxon>
        <taxon>Streptophyta</taxon>
        <taxon>Embryophyta</taxon>
        <taxon>Tracheophyta</taxon>
        <taxon>Spermatophyta</taxon>
        <taxon>Magnoliopsida</taxon>
        <taxon>eudicotyledons</taxon>
        <taxon>Gunneridae</taxon>
        <taxon>Pentapetalae</taxon>
        <taxon>rosids</taxon>
        <taxon>fabids</taxon>
        <taxon>Fabales</taxon>
        <taxon>Fabaceae</taxon>
        <taxon>Papilionoideae</taxon>
        <taxon>50 kb inversion clade</taxon>
        <taxon>NPAAA clade</taxon>
        <taxon>indigoferoid/millettioid clade</taxon>
        <taxon>Phaseoleae</taxon>
        <taxon>Mucuna</taxon>
    </lineage>
</organism>
<feature type="domain" description="Reverse transcriptase RNase H-like" evidence="9">
    <location>
        <begin position="216"/>
        <end position="307"/>
    </location>
</feature>
<keyword evidence="6" id="KW-0695">RNA-directed DNA polymerase</keyword>
<evidence type="ECO:0000256" key="7">
    <source>
        <dbReference type="SAM" id="Phobius"/>
    </source>
</evidence>
<dbReference type="InterPro" id="IPR043128">
    <property type="entry name" value="Rev_trsase/Diguanyl_cyclase"/>
</dbReference>
<keyword evidence="3" id="KW-0540">Nuclease</keyword>
<dbReference type="InterPro" id="IPR000477">
    <property type="entry name" value="RT_dom"/>
</dbReference>
<dbReference type="FunFam" id="3.30.70.270:FF:000020">
    <property type="entry name" value="Transposon Tf2-6 polyprotein-like Protein"/>
    <property type="match status" value="1"/>
</dbReference>
<dbReference type="Proteomes" id="UP000257109">
    <property type="component" value="Unassembled WGS sequence"/>
</dbReference>
<keyword evidence="7" id="KW-0472">Membrane</keyword>
<dbReference type="GO" id="GO:0003964">
    <property type="term" value="F:RNA-directed DNA polymerase activity"/>
    <property type="evidence" value="ECO:0007669"/>
    <property type="project" value="UniProtKB-KW"/>
</dbReference>
<reference evidence="10" key="1">
    <citation type="submission" date="2018-05" db="EMBL/GenBank/DDBJ databases">
        <title>Draft genome of Mucuna pruriens seed.</title>
        <authorList>
            <person name="Nnadi N.E."/>
            <person name="Vos R."/>
            <person name="Hasami M.H."/>
            <person name="Devisetty U.K."/>
            <person name="Aguiy J.C."/>
        </authorList>
    </citation>
    <scope>NUCLEOTIDE SEQUENCE [LARGE SCALE GENOMIC DNA]</scope>
    <source>
        <strain evidence="10">JCA_2017</strain>
    </source>
</reference>
<keyword evidence="5" id="KW-0378">Hydrolase</keyword>
<proteinExistence type="predicted"/>
<evidence type="ECO:0000259" key="8">
    <source>
        <dbReference type="Pfam" id="PF00078"/>
    </source>
</evidence>
<dbReference type="Pfam" id="PF17917">
    <property type="entry name" value="RT_RNaseH"/>
    <property type="match status" value="1"/>
</dbReference>
<evidence type="ECO:0000256" key="5">
    <source>
        <dbReference type="ARBA" id="ARBA00022801"/>
    </source>
</evidence>
<keyword evidence="2" id="KW-0548">Nucleotidyltransferase</keyword>
<name>A0A371FM07_MUCPR</name>
<feature type="non-terminal residue" evidence="10">
    <location>
        <position position="1"/>
    </location>
</feature>
<evidence type="ECO:0000256" key="3">
    <source>
        <dbReference type="ARBA" id="ARBA00022722"/>
    </source>
</evidence>
<accession>A0A371FM07</accession>
<keyword evidence="7" id="KW-0812">Transmembrane</keyword>
<dbReference type="CDD" id="cd09274">
    <property type="entry name" value="RNase_HI_RT_Ty3"/>
    <property type="match status" value="1"/>
</dbReference>
<evidence type="ECO:0000256" key="1">
    <source>
        <dbReference type="ARBA" id="ARBA00022679"/>
    </source>
</evidence>
<dbReference type="PANTHER" id="PTHR37984:SF5">
    <property type="entry name" value="PROTEIN NYNRIN-LIKE"/>
    <property type="match status" value="1"/>
</dbReference>
<keyword evidence="11" id="KW-1185">Reference proteome</keyword>
<dbReference type="SUPFAM" id="SSF56672">
    <property type="entry name" value="DNA/RNA polymerases"/>
    <property type="match status" value="1"/>
</dbReference>
<dbReference type="Pfam" id="PF00078">
    <property type="entry name" value="RVT_1"/>
    <property type="match status" value="1"/>
</dbReference>
<evidence type="ECO:0000256" key="2">
    <source>
        <dbReference type="ARBA" id="ARBA00022695"/>
    </source>
</evidence>
<dbReference type="Gene3D" id="3.10.10.10">
    <property type="entry name" value="HIV Type 1 Reverse Transcriptase, subunit A, domain 1"/>
    <property type="match status" value="1"/>
</dbReference>
<comment type="caution">
    <text evidence="10">The sequence shown here is derived from an EMBL/GenBank/DDBJ whole genome shotgun (WGS) entry which is preliminary data.</text>
</comment>
<dbReference type="PANTHER" id="PTHR37984">
    <property type="entry name" value="PROTEIN CBG26694"/>
    <property type="match status" value="1"/>
</dbReference>